<evidence type="ECO:0000256" key="1">
    <source>
        <dbReference type="SAM" id="MobiDB-lite"/>
    </source>
</evidence>
<name>A0A8S9XAM5_APOLU</name>
<protein>
    <recommendedName>
        <fullName evidence="4">Globin family profile domain-containing protein</fullName>
    </recommendedName>
</protein>
<dbReference type="InterPro" id="IPR044399">
    <property type="entry name" value="Mb-like_M"/>
</dbReference>
<feature type="region of interest" description="Disordered" evidence="1">
    <location>
        <begin position="198"/>
        <end position="232"/>
    </location>
</feature>
<proteinExistence type="predicted"/>
<accession>A0A8S9XAM5</accession>
<dbReference type="SUPFAM" id="SSF46458">
    <property type="entry name" value="Globin-like"/>
    <property type="match status" value="1"/>
</dbReference>
<dbReference type="InterPro" id="IPR009050">
    <property type="entry name" value="Globin-like_sf"/>
</dbReference>
<dbReference type="CDD" id="cd01040">
    <property type="entry name" value="Mb-like"/>
    <property type="match status" value="1"/>
</dbReference>
<feature type="compositionally biased region" description="Polar residues" evidence="1">
    <location>
        <begin position="213"/>
        <end position="232"/>
    </location>
</feature>
<evidence type="ECO:0000313" key="2">
    <source>
        <dbReference type="EMBL" id="KAF6206013.1"/>
    </source>
</evidence>
<organism evidence="2 3">
    <name type="scientific">Apolygus lucorum</name>
    <name type="common">Small green plant bug</name>
    <name type="synonym">Lygocoris lucorum</name>
    <dbReference type="NCBI Taxonomy" id="248454"/>
    <lineage>
        <taxon>Eukaryota</taxon>
        <taxon>Metazoa</taxon>
        <taxon>Ecdysozoa</taxon>
        <taxon>Arthropoda</taxon>
        <taxon>Hexapoda</taxon>
        <taxon>Insecta</taxon>
        <taxon>Pterygota</taxon>
        <taxon>Neoptera</taxon>
        <taxon>Paraneoptera</taxon>
        <taxon>Hemiptera</taxon>
        <taxon>Heteroptera</taxon>
        <taxon>Panheteroptera</taxon>
        <taxon>Cimicomorpha</taxon>
        <taxon>Miridae</taxon>
        <taxon>Mirini</taxon>
        <taxon>Apolygus</taxon>
    </lineage>
</organism>
<dbReference type="Proteomes" id="UP000466442">
    <property type="component" value="Unassembled WGS sequence"/>
</dbReference>
<feature type="region of interest" description="Disordered" evidence="1">
    <location>
        <begin position="1"/>
        <end position="26"/>
    </location>
</feature>
<feature type="compositionally biased region" description="Acidic residues" evidence="1">
    <location>
        <begin position="13"/>
        <end position="24"/>
    </location>
</feature>
<reference evidence="2" key="1">
    <citation type="journal article" date="2021" name="Mol. Ecol. Resour.">
        <title>Apolygus lucorum genome provides insights into omnivorousness and mesophyll feeding.</title>
        <authorList>
            <person name="Liu Y."/>
            <person name="Liu H."/>
            <person name="Wang H."/>
            <person name="Huang T."/>
            <person name="Liu B."/>
            <person name="Yang B."/>
            <person name="Yin L."/>
            <person name="Li B."/>
            <person name="Zhang Y."/>
            <person name="Zhang S."/>
            <person name="Jiang F."/>
            <person name="Zhang X."/>
            <person name="Ren Y."/>
            <person name="Wang B."/>
            <person name="Wang S."/>
            <person name="Lu Y."/>
            <person name="Wu K."/>
            <person name="Fan W."/>
            <person name="Wang G."/>
        </authorList>
    </citation>
    <scope>NUCLEOTIDE SEQUENCE</scope>
    <source>
        <strain evidence="2">12Hb</strain>
    </source>
</reference>
<gene>
    <name evidence="2" type="ORF">GE061_017238</name>
</gene>
<evidence type="ECO:0000313" key="3">
    <source>
        <dbReference type="Proteomes" id="UP000466442"/>
    </source>
</evidence>
<sequence>MTSSQFRKWSLDQELEEGENEEDNDKIMTEPILLESDQVLPSPNNEPLFGAVGDVEPNAQPSALNVQSTDMSMPTLIFGDKWSKPSMSYQGNEAFSNETLLGSEYLPPHYAQHVKDLNSDREKKNKLGLTSEHPIPVLYMELKRFKGEEKFDAFSEDEEPVLRTEYTPYVPGEPECPKPVVREETITIYNVREGLHPFSTSKHKNEETELSRAVSTGLQSRPSLSRRNTRSPNVIPTMEWKNQDLTPHQRDLSNVSFEELSPAEVAIIKGLWKCITSNLWTFGALTTINFFRIRGHIGFSDQKATPEEIMRCRFLWPHANQAMKSMEAVVLNLHKPEESHKLVYELGKKHGKLKIPLNDTQSEMVINSFLYTFHQHVHPKMTLKEMNILRKLSRITMFQFMDASRWDSEPLPLY</sequence>
<keyword evidence="3" id="KW-1185">Reference proteome</keyword>
<dbReference type="AlphaFoldDB" id="A0A8S9XAM5"/>
<dbReference type="EMBL" id="WIXP02000008">
    <property type="protein sequence ID" value="KAF6206013.1"/>
    <property type="molecule type" value="Genomic_DNA"/>
</dbReference>
<evidence type="ECO:0008006" key="4">
    <source>
        <dbReference type="Google" id="ProtNLM"/>
    </source>
</evidence>
<comment type="caution">
    <text evidence="2">The sequence shown here is derived from an EMBL/GenBank/DDBJ whole genome shotgun (WGS) entry which is preliminary data.</text>
</comment>
<dbReference type="GO" id="GO:0020037">
    <property type="term" value="F:heme binding"/>
    <property type="evidence" value="ECO:0007669"/>
    <property type="project" value="InterPro"/>
</dbReference>
<dbReference type="GO" id="GO:0019825">
    <property type="term" value="F:oxygen binding"/>
    <property type="evidence" value="ECO:0007669"/>
    <property type="project" value="InterPro"/>
</dbReference>
<dbReference type="InterPro" id="IPR012292">
    <property type="entry name" value="Globin/Proto"/>
</dbReference>
<dbReference type="Gene3D" id="1.10.490.10">
    <property type="entry name" value="Globins"/>
    <property type="match status" value="1"/>
</dbReference>